<dbReference type="EMBL" id="JH930915">
    <property type="protein sequence ID" value="EKM48578.1"/>
    <property type="molecule type" value="Genomic_DNA"/>
</dbReference>
<dbReference type="KEGG" id="pco:PHACADRAFT_202645"/>
<feature type="compositionally biased region" description="Basic and acidic residues" evidence="1">
    <location>
        <begin position="1"/>
        <end position="13"/>
    </location>
</feature>
<organism evidence="2 3">
    <name type="scientific">Phanerochaete carnosa (strain HHB-10118-sp)</name>
    <name type="common">White-rot fungus</name>
    <name type="synonym">Peniophora carnosa</name>
    <dbReference type="NCBI Taxonomy" id="650164"/>
    <lineage>
        <taxon>Eukaryota</taxon>
        <taxon>Fungi</taxon>
        <taxon>Dikarya</taxon>
        <taxon>Basidiomycota</taxon>
        <taxon>Agaricomycotina</taxon>
        <taxon>Agaricomycetes</taxon>
        <taxon>Polyporales</taxon>
        <taxon>Phanerochaetaceae</taxon>
        <taxon>Phanerochaete</taxon>
    </lineage>
</organism>
<dbReference type="GeneID" id="18911937"/>
<accession>K5VBU7</accession>
<evidence type="ECO:0000313" key="3">
    <source>
        <dbReference type="Proteomes" id="UP000008370"/>
    </source>
</evidence>
<evidence type="ECO:0000256" key="1">
    <source>
        <dbReference type="SAM" id="MobiDB-lite"/>
    </source>
</evidence>
<dbReference type="AlphaFoldDB" id="K5VBU7"/>
<feature type="region of interest" description="Disordered" evidence="1">
    <location>
        <begin position="1"/>
        <end position="33"/>
    </location>
</feature>
<feature type="region of interest" description="Disordered" evidence="1">
    <location>
        <begin position="45"/>
        <end position="68"/>
    </location>
</feature>
<protein>
    <submittedName>
        <fullName evidence="2">Uncharacterized protein</fullName>
    </submittedName>
</protein>
<feature type="compositionally biased region" description="Polar residues" evidence="1">
    <location>
        <begin position="14"/>
        <end position="33"/>
    </location>
</feature>
<dbReference type="InParanoid" id="K5VBU7"/>
<dbReference type="RefSeq" id="XP_007402870.1">
    <property type="nucleotide sequence ID" value="XM_007402808.1"/>
</dbReference>
<name>K5VBU7_PHACS</name>
<dbReference type="HOGENOM" id="CLU_2794759_0_0_1"/>
<gene>
    <name evidence="2" type="ORF">PHACADRAFT_202645</name>
</gene>
<dbReference type="Proteomes" id="UP000008370">
    <property type="component" value="Unassembled WGS sequence"/>
</dbReference>
<sequence>MVKKEKKQEESHTDQSQLNRLTEQSEGEANTSLSARIEASFYLEAPEDISNNSTREEENTGNDIPLAA</sequence>
<reference evidence="2 3" key="1">
    <citation type="journal article" date="2012" name="BMC Genomics">
        <title>Comparative genomics of the white-rot fungi, Phanerochaete carnosa and P. chrysosporium, to elucidate the genetic basis of the distinct wood types they colonize.</title>
        <authorList>
            <person name="Suzuki H."/>
            <person name="MacDonald J."/>
            <person name="Syed K."/>
            <person name="Salamov A."/>
            <person name="Hori C."/>
            <person name="Aerts A."/>
            <person name="Henrissat B."/>
            <person name="Wiebenga A."/>
            <person name="vanKuyk P.A."/>
            <person name="Barry K."/>
            <person name="Lindquist E."/>
            <person name="LaButti K."/>
            <person name="Lapidus A."/>
            <person name="Lucas S."/>
            <person name="Coutinho P."/>
            <person name="Gong Y."/>
            <person name="Samejima M."/>
            <person name="Mahadevan R."/>
            <person name="Abou-Zaid M."/>
            <person name="de Vries R.P."/>
            <person name="Igarashi K."/>
            <person name="Yadav J.S."/>
            <person name="Grigoriev I.V."/>
            <person name="Master E.R."/>
        </authorList>
    </citation>
    <scope>NUCLEOTIDE SEQUENCE [LARGE SCALE GENOMIC DNA]</scope>
    <source>
        <strain evidence="2 3">HHB-10118-sp</strain>
    </source>
</reference>
<proteinExistence type="predicted"/>
<keyword evidence="3" id="KW-1185">Reference proteome</keyword>
<evidence type="ECO:0000313" key="2">
    <source>
        <dbReference type="EMBL" id="EKM48578.1"/>
    </source>
</evidence>